<evidence type="ECO:0000313" key="1">
    <source>
        <dbReference type="EMBL" id="KAK2082689.1"/>
    </source>
</evidence>
<evidence type="ECO:0000313" key="2">
    <source>
        <dbReference type="Proteomes" id="UP001266305"/>
    </source>
</evidence>
<protein>
    <submittedName>
        <fullName evidence="1">Uncharacterized protein</fullName>
    </submittedName>
</protein>
<organism evidence="1 2">
    <name type="scientific">Saguinus oedipus</name>
    <name type="common">Cotton-top tamarin</name>
    <name type="synonym">Oedipomidas oedipus</name>
    <dbReference type="NCBI Taxonomy" id="9490"/>
    <lineage>
        <taxon>Eukaryota</taxon>
        <taxon>Metazoa</taxon>
        <taxon>Chordata</taxon>
        <taxon>Craniata</taxon>
        <taxon>Vertebrata</taxon>
        <taxon>Euteleostomi</taxon>
        <taxon>Mammalia</taxon>
        <taxon>Eutheria</taxon>
        <taxon>Euarchontoglires</taxon>
        <taxon>Primates</taxon>
        <taxon>Haplorrhini</taxon>
        <taxon>Platyrrhini</taxon>
        <taxon>Cebidae</taxon>
        <taxon>Callitrichinae</taxon>
        <taxon>Saguinus</taxon>
    </lineage>
</organism>
<comment type="caution">
    <text evidence="1">The sequence shown here is derived from an EMBL/GenBank/DDBJ whole genome shotgun (WGS) entry which is preliminary data.</text>
</comment>
<keyword evidence="2" id="KW-1185">Reference proteome</keyword>
<reference evidence="1 2" key="1">
    <citation type="submission" date="2023-05" db="EMBL/GenBank/DDBJ databases">
        <title>B98-5 Cell Line De Novo Hybrid Assembly: An Optical Mapping Approach.</title>
        <authorList>
            <person name="Kananen K."/>
            <person name="Auerbach J.A."/>
            <person name="Kautto E."/>
            <person name="Blachly J.S."/>
        </authorList>
    </citation>
    <scope>NUCLEOTIDE SEQUENCE [LARGE SCALE GENOMIC DNA]</scope>
    <source>
        <strain evidence="1">B95-8</strain>
        <tissue evidence="1">Cell line</tissue>
    </source>
</reference>
<sequence length="79" mass="8646">MEVWYGRGLTGGRWRQGLGEKLMEAWSGRGLAEAELRPPYFRSRDAHAVGSGLKSEVSRLPEILSNAGLNQLGPATHDP</sequence>
<proteinExistence type="predicted"/>
<gene>
    <name evidence="1" type="ORF">P7K49_037925</name>
</gene>
<dbReference type="Proteomes" id="UP001266305">
    <property type="component" value="Unassembled WGS sequence"/>
</dbReference>
<name>A0ABQ9TD77_SAGOE</name>
<dbReference type="EMBL" id="JASSZA010000023">
    <property type="protein sequence ID" value="KAK2082689.1"/>
    <property type="molecule type" value="Genomic_DNA"/>
</dbReference>
<accession>A0ABQ9TD77</accession>